<dbReference type="EMBL" id="JBHUIV010000018">
    <property type="protein sequence ID" value="MFD2202702.1"/>
    <property type="molecule type" value="Genomic_DNA"/>
</dbReference>
<accession>A0ABW5B984</accession>
<sequence length="85" mass="9938">MMYWIDQVKLLDNTNVFWPIGLATDGEILWVADWGTGIVWQIEFKEILQSHLSFSNGINEPQKDWFGIKKVACWFLKPVLHVYPA</sequence>
<comment type="caution">
    <text evidence="1">The sequence shown here is derived from an EMBL/GenBank/DDBJ whole genome shotgun (WGS) entry which is preliminary data.</text>
</comment>
<proteinExistence type="predicted"/>
<reference evidence="2" key="1">
    <citation type="journal article" date="2019" name="Int. J. Syst. Evol. Microbiol.">
        <title>The Global Catalogue of Microorganisms (GCM) 10K type strain sequencing project: providing services to taxonomists for standard genome sequencing and annotation.</title>
        <authorList>
            <consortium name="The Broad Institute Genomics Platform"/>
            <consortium name="The Broad Institute Genome Sequencing Center for Infectious Disease"/>
            <person name="Wu L."/>
            <person name="Ma J."/>
        </authorList>
    </citation>
    <scope>NUCLEOTIDE SEQUENCE [LARGE SCALE GENOMIC DNA]</scope>
    <source>
        <strain evidence="2">KCTC 19812</strain>
    </source>
</reference>
<dbReference type="Proteomes" id="UP001597414">
    <property type="component" value="Unassembled WGS sequence"/>
</dbReference>
<evidence type="ECO:0000313" key="2">
    <source>
        <dbReference type="Proteomes" id="UP001597414"/>
    </source>
</evidence>
<name>A0ABW5B984_9BACT</name>
<gene>
    <name evidence="1" type="ORF">ACFSKV_14080</name>
</gene>
<protein>
    <recommendedName>
        <fullName evidence="3">SMP-30/Gluconolactonase/LRE-like region domain-containing protein</fullName>
    </recommendedName>
</protein>
<organism evidence="1 2">
    <name type="scientific">Shivajiella indica</name>
    <dbReference type="NCBI Taxonomy" id="872115"/>
    <lineage>
        <taxon>Bacteria</taxon>
        <taxon>Pseudomonadati</taxon>
        <taxon>Bacteroidota</taxon>
        <taxon>Cytophagia</taxon>
        <taxon>Cytophagales</taxon>
        <taxon>Cyclobacteriaceae</taxon>
        <taxon>Shivajiella</taxon>
    </lineage>
</organism>
<evidence type="ECO:0008006" key="3">
    <source>
        <dbReference type="Google" id="ProtNLM"/>
    </source>
</evidence>
<evidence type="ECO:0000313" key="1">
    <source>
        <dbReference type="EMBL" id="MFD2202702.1"/>
    </source>
</evidence>
<keyword evidence="2" id="KW-1185">Reference proteome</keyword>